<evidence type="ECO:0000259" key="9">
    <source>
        <dbReference type="PROSITE" id="PS51781"/>
    </source>
</evidence>
<dbReference type="EMBL" id="BAAAFA010000001">
    <property type="protein sequence ID" value="GAA0810501.1"/>
    <property type="molecule type" value="Genomic_DNA"/>
</dbReference>
<accession>A0ABN1L2C1</accession>
<dbReference type="PROSITE" id="PS51781">
    <property type="entry name" value="SH3B"/>
    <property type="match status" value="1"/>
</dbReference>
<evidence type="ECO:0000313" key="11">
    <source>
        <dbReference type="Proteomes" id="UP001500021"/>
    </source>
</evidence>
<sequence length="199" mass="22105">MKYLFSLFISFSLITFTSLAQAEESSAPSTGYISDDLSIFMHAGPGTNYKIYGTITAGAQITITGNSAKDYSEIVDEKNRTAWVESKYITTTPGLRFTVEELNNQVNNATSFTQQLDGEVNQLKSTIADLEQQNTLLTKDAEKLNKALADTSSKLKDQDTNIKKQWFFNGAIVLGFGLVLGLILPKFFTRRREGMGSWK</sequence>
<name>A0ABN1L2C1_9GAMM</name>
<dbReference type="NCBIfam" id="TIGR04211">
    <property type="entry name" value="SH3_and_anchor"/>
    <property type="match status" value="1"/>
</dbReference>
<evidence type="ECO:0000256" key="2">
    <source>
        <dbReference type="ARBA" id="ARBA00022692"/>
    </source>
</evidence>
<evidence type="ECO:0000256" key="3">
    <source>
        <dbReference type="ARBA" id="ARBA00022729"/>
    </source>
</evidence>
<comment type="subcellular location">
    <subcellularLocation>
        <location evidence="1">Membrane</location>
        <topology evidence="1">Single-pass membrane protein</topology>
    </subcellularLocation>
</comment>
<evidence type="ECO:0000256" key="4">
    <source>
        <dbReference type="ARBA" id="ARBA00022989"/>
    </source>
</evidence>
<keyword evidence="6" id="KW-0175">Coiled coil</keyword>
<evidence type="ECO:0000256" key="1">
    <source>
        <dbReference type="ARBA" id="ARBA00004167"/>
    </source>
</evidence>
<keyword evidence="2 7" id="KW-0812">Transmembrane</keyword>
<evidence type="ECO:0000313" key="10">
    <source>
        <dbReference type="EMBL" id="GAA0810501.1"/>
    </source>
</evidence>
<dbReference type="RefSeq" id="WP_215979633.1">
    <property type="nucleotide sequence ID" value="NZ_BAAAFA010000001.1"/>
</dbReference>
<keyword evidence="4 7" id="KW-1133">Transmembrane helix</keyword>
<feature type="coiled-coil region" evidence="6">
    <location>
        <begin position="113"/>
        <end position="161"/>
    </location>
</feature>
<feature type="chain" id="PRO_5045121666" evidence="8">
    <location>
        <begin position="23"/>
        <end position="199"/>
    </location>
</feature>
<dbReference type="InterPro" id="IPR003646">
    <property type="entry name" value="SH3-like_bac-type"/>
</dbReference>
<evidence type="ECO:0000256" key="7">
    <source>
        <dbReference type="SAM" id="Phobius"/>
    </source>
</evidence>
<dbReference type="SMART" id="SM00287">
    <property type="entry name" value="SH3b"/>
    <property type="match status" value="1"/>
</dbReference>
<evidence type="ECO:0000256" key="6">
    <source>
        <dbReference type="SAM" id="Coils"/>
    </source>
</evidence>
<dbReference type="PIRSF" id="PIRSF006158">
    <property type="entry name" value="UCP006158_SH3"/>
    <property type="match status" value="1"/>
</dbReference>
<feature type="transmembrane region" description="Helical" evidence="7">
    <location>
        <begin position="166"/>
        <end position="189"/>
    </location>
</feature>
<gene>
    <name evidence="10" type="ORF">GCM10009111_01550</name>
</gene>
<evidence type="ECO:0000256" key="8">
    <source>
        <dbReference type="SAM" id="SignalP"/>
    </source>
</evidence>
<feature type="domain" description="SH3b" evidence="9">
    <location>
        <begin position="28"/>
        <end position="93"/>
    </location>
</feature>
<keyword evidence="11" id="KW-1185">Reference proteome</keyword>
<dbReference type="InterPro" id="IPR016476">
    <property type="entry name" value="SH3_dom_pro"/>
</dbReference>
<dbReference type="Proteomes" id="UP001500021">
    <property type="component" value="Unassembled WGS sequence"/>
</dbReference>
<proteinExistence type="predicted"/>
<dbReference type="Pfam" id="PF08239">
    <property type="entry name" value="SH3_3"/>
    <property type="match status" value="1"/>
</dbReference>
<evidence type="ECO:0000256" key="5">
    <source>
        <dbReference type="ARBA" id="ARBA00023136"/>
    </source>
</evidence>
<keyword evidence="3 8" id="KW-0732">Signal</keyword>
<reference evidence="10 11" key="1">
    <citation type="journal article" date="2019" name="Int. J. Syst. Evol. Microbiol.">
        <title>The Global Catalogue of Microorganisms (GCM) 10K type strain sequencing project: providing services to taxonomists for standard genome sequencing and annotation.</title>
        <authorList>
            <consortium name="The Broad Institute Genomics Platform"/>
            <consortium name="The Broad Institute Genome Sequencing Center for Infectious Disease"/>
            <person name="Wu L."/>
            <person name="Ma J."/>
        </authorList>
    </citation>
    <scope>NUCLEOTIDE SEQUENCE [LARGE SCALE GENOMIC DNA]</scope>
    <source>
        <strain evidence="10 11">JCM 15608</strain>
    </source>
</reference>
<protein>
    <submittedName>
        <fullName evidence="10">TIGR04211 family SH3 domain-containing protein</fullName>
    </submittedName>
</protein>
<organism evidence="10 11">
    <name type="scientific">Colwellia asteriadis</name>
    <dbReference type="NCBI Taxonomy" id="517723"/>
    <lineage>
        <taxon>Bacteria</taxon>
        <taxon>Pseudomonadati</taxon>
        <taxon>Pseudomonadota</taxon>
        <taxon>Gammaproteobacteria</taxon>
        <taxon>Alteromonadales</taxon>
        <taxon>Colwelliaceae</taxon>
        <taxon>Colwellia</taxon>
    </lineage>
</organism>
<feature type="signal peptide" evidence="8">
    <location>
        <begin position="1"/>
        <end position="22"/>
    </location>
</feature>
<comment type="caution">
    <text evidence="10">The sequence shown here is derived from an EMBL/GenBank/DDBJ whole genome shotgun (WGS) entry which is preliminary data.</text>
</comment>
<keyword evidence="5 7" id="KW-0472">Membrane</keyword>